<name>A0A380LL89_9FIRM</name>
<dbReference type="OrthoDB" id="1655122at2"/>
<keyword evidence="2" id="KW-1185">Reference proteome</keyword>
<reference evidence="1 2" key="1">
    <citation type="submission" date="2018-06" db="EMBL/GenBank/DDBJ databases">
        <authorList>
            <consortium name="Pathogen Informatics"/>
            <person name="Doyle S."/>
        </authorList>
    </citation>
    <scope>NUCLEOTIDE SEQUENCE [LARGE SCALE GENOMIC DNA]</scope>
    <source>
        <strain evidence="1 2">NCTC11087</strain>
    </source>
</reference>
<dbReference type="RefSeq" id="WP_022788956.1">
    <property type="nucleotide sequence ID" value="NZ_UHFX01000003.1"/>
</dbReference>
<proteinExistence type="predicted"/>
<accession>A0A380LL89</accession>
<dbReference type="AlphaFoldDB" id="A0A380LL89"/>
<protein>
    <submittedName>
        <fullName evidence="1">Uncharacterized protein</fullName>
    </submittedName>
</protein>
<dbReference type="EMBL" id="UHFX01000003">
    <property type="protein sequence ID" value="SUO03582.1"/>
    <property type="molecule type" value="Genomic_DNA"/>
</dbReference>
<dbReference type="GeneID" id="77461432"/>
<dbReference type="Proteomes" id="UP000255523">
    <property type="component" value="Unassembled WGS sequence"/>
</dbReference>
<evidence type="ECO:0000313" key="2">
    <source>
        <dbReference type="Proteomes" id="UP000255523"/>
    </source>
</evidence>
<gene>
    <name evidence="1" type="ORF">NCTC11087_00447</name>
</gene>
<sequence length="107" mass="12435">MITLENNTIKSDNLSLNISSIRKVELKIVPVKKEVSKTIFNSLANTLSHSMANDDEHVQIIIRFTWNDDSVKDLTWNEEPLVRNNLDYHKAIKEARTFIEQIQRLIS</sequence>
<evidence type="ECO:0000313" key="1">
    <source>
        <dbReference type="EMBL" id="SUO03582.1"/>
    </source>
</evidence>
<organism evidence="1 2">
    <name type="scientific">Faecalicoccus pleomorphus</name>
    <dbReference type="NCBI Taxonomy" id="1323"/>
    <lineage>
        <taxon>Bacteria</taxon>
        <taxon>Bacillati</taxon>
        <taxon>Bacillota</taxon>
        <taxon>Erysipelotrichia</taxon>
        <taxon>Erysipelotrichales</taxon>
        <taxon>Erysipelotrichaceae</taxon>
        <taxon>Faecalicoccus</taxon>
    </lineage>
</organism>